<feature type="domain" description="Polysaccharide chain length determinant N-terminal" evidence="8">
    <location>
        <begin position="11"/>
        <end position="83"/>
    </location>
</feature>
<feature type="compositionally biased region" description="Low complexity" evidence="6">
    <location>
        <begin position="85"/>
        <end position="98"/>
    </location>
</feature>
<name>A0ABP8UX17_9GAMM</name>
<dbReference type="EMBL" id="BAABFL010000074">
    <property type="protein sequence ID" value="GAA4648463.1"/>
    <property type="molecule type" value="Genomic_DNA"/>
</dbReference>
<evidence type="ECO:0000256" key="2">
    <source>
        <dbReference type="ARBA" id="ARBA00022475"/>
    </source>
</evidence>
<dbReference type="RefSeq" id="WP_345194111.1">
    <property type="nucleotide sequence ID" value="NZ_BAABFL010000074.1"/>
</dbReference>
<dbReference type="InterPro" id="IPR050445">
    <property type="entry name" value="Bact_polysacc_biosynth/exp"/>
</dbReference>
<evidence type="ECO:0000259" key="9">
    <source>
        <dbReference type="Pfam" id="PF13807"/>
    </source>
</evidence>
<keyword evidence="11" id="KW-1185">Reference proteome</keyword>
<evidence type="ECO:0000256" key="4">
    <source>
        <dbReference type="ARBA" id="ARBA00022989"/>
    </source>
</evidence>
<gene>
    <name evidence="10" type="ORF">GCM10023116_07320</name>
</gene>
<keyword evidence="3 7" id="KW-0812">Transmembrane</keyword>
<comment type="subcellular location">
    <subcellularLocation>
        <location evidence="1">Cell membrane</location>
        <topology evidence="1">Multi-pass membrane protein</topology>
    </subcellularLocation>
</comment>
<dbReference type="Proteomes" id="UP001500604">
    <property type="component" value="Unassembled WGS sequence"/>
</dbReference>
<evidence type="ECO:0000313" key="11">
    <source>
        <dbReference type="Proteomes" id="UP001500604"/>
    </source>
</evidence>
<evidence type="ECO:0000256" key="7">
    <source>
        <dbReference type="SAM" id="Phobius"/>
    </source>
</evidence>
<dbReference type="Pfam" id="PF13807">
    <property type="entry name" value="GNVR"/>
    <property type="match status" value="1"/>
</dbReference>
<sequence>MSHPPYPVHDDEIDLFELAENLWQQKWMIISITAVITLIATAAAFMIPPTYKSEAIISETSAAALAPINRFSASQTPSYTISGTQQEQSDQNSSSQQIQPTHNIYAVYLEDDSLTPEKSFKLFYKALTSADTIEAVFRDSNYVQMRSGANSLGEQNTAALYDELRNNIKIKLIKSDVPRISVTLTSHDPAMAATIINDYLIPLATQKVIEDEEQAITAELNREKITLMNDIQVIEQRYINTNLNRQNQLKQAIAMAEAGSITKPQLNNISGNDSPQYLFLLGTDTLRAELAQTQSTLNHYRSITRTGQSNSNTPLIPGVAEKFYRFQQLDGIKPDFSNSAPVRIEQHARVPFTPEKPNKKMVIAVGLMLGGMLSVFIALIRIAIQKRKSRIQVATLSVEIPKVKSKTPA</sequence>
<accession>A0ABP8UX17</accession>
<evidence type="ECO:0000256" key="1">
    <source>
        <dbReference type="ARBA" id="ARBA00004651"/>
    </source>
</evidence>
<feature type="transmembrane region" description="Helical" evidence="7">
    <location>
        <begin position="27"/>
        <end position="47"/>
    </location>
</feature>
<feature type="transmembrane region" description="Helical" evidence="7">
    <location>
        <begin position="361"/>
        <end position="384"/>
    </location>
</feature>
<dbReference type="Pfam" id="PF02706">
    <property type="entry name" value="Wzz"/>
    <property type="match status" value="1"/>
</dbReference>
<organism evidence="10 11">
    <name type="scientific">Kistimonas scapharcae</name>
    <dbReference type="NCBI Taxonomy" id="1036133"/>
    <lineage>
        <taxon>Bacteria</taxon>
        <taxon>Pseudomonadati</taxon>
        <taxon>Pseudomonadota</taxon>
        <taxon>Gammaproteobacteria</taxon>
        <taxon>Oceanospirillales</taxon>
        <taxon>Endozoicomonadaceae</taxon>
        <taxon>Kistimonas</taxon>
    </lineage>
</organism>
<keyword evidence="2" id="KW-1003">Cell membrane</keyword>
<evidence type="ECO:0000256" key="5">
    <source>
        <dbReference type="ARBA" id="ARBA00023136"/>
    </source>
</evidence>
<keyword evidence="4 7" id="KW-1133">Transmembrane helix</keyword>
<dbReference type="InterPro" id="IPR032807">
    <property type="entry name" value="GNVR"/>
</dbReference>
<evidence type="ECO:0000256" key="3">
    <source>
        <dbReference type="ARBA" id="ARBA00022692"/>
    </source>
</evidence>
<comment type="caution">
    <text evidence="10">The sequence shown here is derived from an EMBL/GenBank/DDBJ whole genome shotgun (WGS) entry which is preliminary data.</text>
</comment>
<feature type="region of interest" description="Disordered" evidence="6">
    <location>
        <begin position="77"/>
        <end position="98"/>
    </location>
</feature>
<evidence type="ECO:0008006" key="12">
    <source>
        <dbReference type="Google" id="ProtNLM"/>
    </source>
</evidence>
<dbReference type="SUPFAM" id="SSF160355">
    <property type="entry name" value="Bacterial polysaccharide co-polymerase-like"/>
    <property type="match status" value="1"/>
</dbReference>
<feature type="domain" description="Tyrosine-protein kinase G-rich" evidence="9">
    <location>
        <begin position="337"/>
        <end position="381"/>
    </location>
</feature>
<keyword evidence="5 7" id="KW-0472">Membrane</keyword>
<dbReference type="InterPro" id="IPR003856">
    <property type="entry name" value="LPS_length_determ_N"/>
</dbReference>
<dbReference type="PANTHER" id="PTHR32309:SF13">
    <property type="entry name" value="FERRIC ENTEROBACTIN TRANSPORT PROTEIN FEPE"/>
    <property type="match status" value="1"/>
</dbReference>
<evidence type="ECO:0000259" key="8">
    <source>
        <dbReference type="Pfam" id="PF02706"/>
    </source>
</evidence>
<evidence type="ECO:0000313" key="10">
    <source>
        <dbReference type="EMBL" id="GAA4648463.1"/>
    </source>
</evidence>
<reference evidence="11" key="1">
    <citation type="journal article" date="2019" name="Int. J. Syst. Evol. Microbiol.">
        <title>The Global Catalogue of Microorganisms (GCM) 10K type strain sequencing project: providing services to taxonomists for standard genome sequencing and annotation.</title>
        <authorList>
            <consortium name="The Broad Institute Genomics Platform"/>
            <consortium name="The Broad Institute Genome Sequencing Center for Infectious Disease"/>
            <person name="Wu L."/>
            <person name="Ma J."/>
        </authorList>
    </citation>
    <scope>NUCLEOTIDE SEQUENCE [LARGE SCALE GENOMIC DNA]</scope>
    <source>
        <strain evidence="11">JCM 17805</strain>
    </source>
</reference>
<dbReference type="Gene3D" id="3.30.1890.10">
    <property type="entry name" value="FepE-like"/>
    <property type="match status" value="1"/>
</dbReference>
<protein>
    <recommendedName>
        <fullName evidence="12">Polysaccharide chain length determinant N-terminal domain-containing protein</fullName>
    </recommendedName>
</protein>
<proteinExistence type="predicted"/>
<evidence type="ECO:0000256" key="6">
    <source>
        <dbReference type="SAM" id="MobiDB-lite"/>
    </source>
</evidence>
<dbReference type="PANTHER" id="PTHR32309">
    <property type="entry name" value="TYROSINE-PROTEIN KINASE"/>
    <property type="match status" value="1"/>
</dbReference>